<evidence type="ECO:0000313" key="2">
    <source>
        <dbReference type="Proteomes" id="UP000516373"/>
    </source>
</evidence>
<sequence length="71" mass="7961">MPTGPLHDRAVNSIVNGEITQEIFPCRCMTGEDHIEGPDSVDYEEEPEGHSFAGAEEIWLSSGMDEDYDFR</sequence>
<dbReference type="KEGG" id="stui:GCM10017668_31800"/>
<evidence type="ECO:0000313" key="1">
    <source>
        <dbReference type="EMBL" id="BCL21337.1"/>
    </source>
</evidence>
<organism evidence="1 2">
    <name type="scientific">Streptomyces tuirus</name>
    <dbReference type="NCBI Taxonomy" id="68278"/>
    <lineage>
        <taxon>Bacteria</taxon>
        <taxon>Bacillati</taxon>
        <taxon>Actinomycetota</taxon>
        <taxon>Actinomycetes</taxon>
        <taxon>Kitasatosporales</taxon>
        <taxon>Streptomycetaceae</taxon>
        <taxon>Streptomyces</taxon>
    </lineage>
</organism>
<dbReference type="RefSeq" id="WP_161329321.1">
    <property type="nucleotide sequence ID" value="NZ_AP023439.1"/>
</dbReference>
<protein>
    <submittedName>
        <fullName evidence="1">Uncharacterized protein</fullName>
    </submittedName>
</protein>
<dbReference type="EMBL" id="AP023439">
    <property type="protein sequence ID" value="BCL21337.1"/>
    <property type="molecule type" value="Genomic_DNA"/>
</dbReference>
<gene>
    <name evidence="1" type="ORF">GCM10017668_31800</name>
</gene>
<reference evidence="1 2" key="1">
    <citation type="journal article" date="2014" name="Int. J. Syst. Evol. Microbiol.">
        <title>Complete genome sequence of Corynebacterium casei LMG S-19264T (=DSM 44701T), isolated from a smear-ripened cheese.</title>
        <authorList>
            <consortium name="US DOE Joint Genome Institute (JGI-PGF)"/>
            <person name="Walter F."/>
            <person name="Albersmeier A."/>
            <person name="Kalinowski J."/>
            <person name="Ruckert C."/>
        </authorList>
    </citation>
    <scope>NUCLEOTIDE SEQUENCE [LARGE SCALE GENOMIC DNA]</scope>
    <source>
        <strain evidence="1 2">JCM 4255</strain>
    </source>
</reference>
<accession>A0A7G1NHY3</accession>
<proteinExistence type="predicted"/>
<name>A0A7G1NHY3_9ACTN</name>
<dbReference type="Proteomes" id="UP000516373">
    <property type="component" value="Chromosome"/>
</dbReference>
<dbReference type="AlphaFoldDB" id="A0A7G1NHY3"/>